<dbReference type="InterPro" id="IPR029061">
    <property type="entry name" value="THDP-binding"/>
</dbReference>
<gene>
    <name evidence="4" type="ORF">L210DRAFT_3632643</name>
</gene>
<keyword evidence="5" id="KW-1185">Reference proteome</keyword>
<dbReference type="Pfam" id="PF00676">
    <property type="entry name" value="E1_dh"/>
    <property type="match status" value="1"/>
</dbReference>
<reference evidence="4" key="2">
    <citation type="journal article" date="2020" name="Nat. Commun.">
        <title>Large-scale genome sequencing of mycorrhizal fungi provides insights into the early evolution of symbiotic traits.</title>
        <authorList>
            <person name="Miyauchi S."/>
            <person name="Kiss E."/>
            <person name="Kuo A."/>
            <person name="Drula E."/>
            <person name="Kohler A."/>
            <person name="Sanchez-Garcia M."/>
            <person name="Morin E."/>
            <person name="Andreopoulos B."/>
            <person name="Barry K.W."/>
            <person name="Bonito G."/>
            <person name="Buee M."/>
            <person name="Carver A."/>
            <person name="Chen C."/>
            <person name="Cichocki N."/>
            <person name="Clum A."/>
            <person name="Culley D."/>
            <person name="Crous P.W."/>
            <person name="Fauchery L."/>
            <person name="Girlanda M."/>
            <person name="Hayes R.D."/>
            <person name="Keri Z."/>
            <person name="LaButti K."/>
            <person name="Lipzen A."/>
            <person name="Lombard V."/>
            <person name="Magnuson J."/>
            <person name="Maillard F."/>
            <person name="Murat C."/>
            <person name="Nolan M."/>
            <person name="Ohm R.A."/>
            <person name="Pangilinan J."/>
            <person name="Pereira M.F."/>
            <person name="Perotto S."/>
            <person name="Peter M."/>
            <person name="Pfister S."/>
            <person name="Riley R."/>
            <person name="Sitrit Y."/>
            <person name="Stielow J.B."/>
            <person name="Szollosi G."/>
            <person name="Zifcakova L."/>
            <person name="Stursova M."/>
            <person name="Spatafora J.W."/>
            <person name="Tedersoo L."/>
            <person name="Vaario L.M."/>
            <person name="Yamada A."/>
            <person name="Yan M."/>
            <person name="Wang P."/>
            <person name="Xu J."/>
            <person name="Bruns T."/>
            <person name="Baldrian P."/>
            <person name="Vilgalys R."/>
            <person name="Dunand C."/>
            <person name="Henrissat B."/>
            <person name="Grigoriev I.V."/>
            <person name="Hibbett D."/>
            <person name="Nagy L.G."/>
            <person name="Martin F.M."/>
        </authorList>
    </citation>
    <scope>NUCLEOTIDE SEQUENCE</scope>
    <source>
        <strain evidence="4">BED1</strain>
    </source>
</reference>
<protein>
    <recommendedName>
        <fullName evidence="3">Dehydrogenase E1 component domain-containing protein</fullName>
    </recommendedName>
</protein>
<feature type="region of interest" description="Disordered" evidence="2">
    <location>
        <begin position="265"/>
        <end position="301"/>
    </location>
</feature>
<dbReference type="Gene3D" id="3.40.50.970">
    <property type="match status" value="1"/>
</dbReference>
<evidence type="ECO:0000259" key="3">
    <source>
        <dbReference type="Pfam" id="PF00676"/>
    </source>
</evidence>
<dbReference type="EMBL" id="WHUW01000027">
    <property type="protein sequence ID" value="KAF8434850.1"/>
    <property type="molecule type" value="Genomic_DNA"/>
</dbReference>
<accession>A0AAD4BN74</accession>
<evidence type="ECO:0000256" key="1">
    <source>
        <dbReference type="ARBA" id="ARBA00023002"/>
    </source>
</evidence>
<dbReference type="GO" id="GO:0016624">
    <property type="term" value="F:oxidoreductase activity, acting on the aldehyde or oxo group of donors, disulfide as acceptor"/>
    <property type="evidence" value="ECO:0007669"/>
    <property type="project" value="InterPro"/>
</dbReference>
<feature type="domain" description="Dehydrogenase E1 component" evidence="3">
    <location>
        <begin position="118"/>
        <end position="155"/>
    </location>
</feature>
<feature type="compositionally biased region" description="Basic and acidic residues" evidence="2">
    <location>
        <begin position="275"/>
        <end position="291"/>
    </location>
</feature>
<dbReference type="InterPro" id="IPR001017">
    <property type="entry name" value="DH_E1"/>
</dbReference>
<organism evidence="4 5">
    <name type="scientific">Boletus edulis BED1</name>
    <dbReference type="NCBI Taxonomy" id="1328754"/>
    <lineage>
        <taxon>Eukaryota</taxon>
        <taxon>Fungi</taxon>
        <taxon>Dikarya</taxon>
        <taxon>Basidiomycota</taxon>
        <taxon>Agaricomycotina</taxon>
        <taxon>Agaricomycetes</taxon>
        <taxon>Agaricomycetidae</taxon>
        <taxon>Boletales</taxon>
        <taxon>Boletineae</taxon>
        <taxon>Boletaceae</taxon>
        <taxon>Boletoideae</taxon>
        <taxon>Boletus</taxon>
    </lineage>
</organism>
<dbReference type="Proteomes" id="UP001194468">
    <property type="component" value="Unassembled WGS sequence"/>
</dbReference>
<comment type="caution">
    <text evidence="4">The sequence shown here is derived from an EMBL/GenBank/DDBJ whole genome shotgun (WGS) entry which is preliminary data.</text>
</comment>
<name>A0AAD4BN74_BOLED</name>
<dbReference type="AlphaFoldDB" id="A0AAD4BN74"/>
<evidence type="ECO:0000313" key="4">
    <source>
        <dbReference type="EMBL" id="KAF8434850.1"/>
    </source>
</evidence>
<sequence length="329" mass="36367">MALDVNGVHLGEQELVPGQQPNLVLFPYRVWVFKVPRVEKIGCRTRRGRGLACAVQMWGERWEVYLDGARLGERTHPLQPKQVPINTLSIACPCRILQVTKAGCDRARKVSASIFTPSFFGGNSIVGAQVPVSASLTFAQKYLGHKTATFAMYGDPQPYTPGSANYHCLLSGGKLSSDGLTSGRRSRGGVLGGDIIKGILAEGRSPKTYWGMNRSNRTPFPPRAGVEVKVLLAGSMSTPLILVSVKRMLTCAQVMRQMLIHEHKRTEREEQELTEDQRERVEEAARLEGRGSRPPSNTGDSTTFINFIRGIFARAEYFNHFLNVVPEPS</sequence>
<reference evidence="4" key="1">
    <citation type="submission" date="2019-10" db="EMBL/GenBank/DDBJ databases">
        <authorList>
            <consortium name="DOE Joint Genome Institute"/>
            <person name="Kuo A."/>
            <person name="Miyauchi S."/>
            <person name="Kiss E."/>
            <person name="Drula E."/>
            <person name="Kohler A."/>
            <person name="Sanchez-Garcia M."/>
            <person name="Andreopoulos B."/>
            <person name="Barry K.W."/>
            <person name="Bonito G."/>
            <person name="Buee M."/>
            <person name="Carver A."/>
            <person name="Chen C."/>
            <person name="Cichocki N."/>
            <person name="Clum A."/>
            <person name="Culley D."/>
            <person name="Crous P.W."/>
            <person name="Fauchery L."/>
            <person name="Girlanda M."/>
            <person name="Hayes R."/>
            <person name="Keri Z."/>
            <person name="LaButti K."/>
            <person name="Lipzen A."/>
            <person name="Lombard V."/>
            <person name="Magnuson J."/>
            <person name="Maillard F."/>
            <person name="Morin E."/>
            <person name="Murat C."/>
            <person name="Nolan M."/>
            <person name="Ohm R."/>
            <person name="Pangilinan J."/>
            <person name="Pereira M."/>
            <person name="Perotto S."/>
            <person name="Peter M."/>
            <person name="Riley R."/>
            <person name="Sitrit Y."/>
            <person name="Stielow B."/>
            <person name="Szollosi G."/>
            <person name="Zifcakova L."/>
            <person name="Stursova M."/>
            <person name="Spatafora J.W."/>
            <person name="Tedersoo L."/>
            <person name="Vaario L.-M."/>
            <person name="Yamada A."/>
            <person name="Yan M."/>
            <person name="Wang P."/>
            <person name="Xu J."/>
            <person name="Bruns T."/>
            <person name="Baldrian P."/>
            <person name="Vilgalys R."/>
            <person name="Henrissat B."/>
            <person name="Grigoriev I.V."/>
            <person name="Hibbett D."/>
            <person name="Nagy L.G."/>
            <person name="Martin F.M."/>
        </authorList>
    </citation>
    <scope>NUCLEOTIDE SEQUENCE</scope>
    <source>
        <strain evidence="4">BED1</strain>
    </source>
</reference>
<proteinExistence type="predicted"/>
<evidence type="ECO:0000313" key="5">
    <source>
        <dbReference type="Proteomes" id="UP001194468"/>
    </source>
</evidence>
<keyword evidence="1" id="KW-0560">Oxidoreductase</keyword>
<dbReference type="SUPFAM" id="SSF52518">
    <property type="entry name" value="Thiamin diphosphate-binding fold (THDP-binding)"/>
    <property type="match status" value="1"/>
</dbReference>
<evidence type="ECO:0000256" key="2">
    <source>
        <dbReference type="SAM" id="MobiDB-lite"/>
    </source>
</evidence>